<feature type="transmembrane region" description="Helical" evidence="8">
    <location>
        <begin position="76"/>
        <end position="94"/>
    </location>
</feature>
<evidence type="ECO:0000313" key="10">
    <source>
        <dbReference type="Proteomes" id="UP001157961"/>
    </source>
</evidence>
<keyword evidence="3" id="KW-0813">Transport</keyword>
<dbReference type="InterPro" id="IPR052017">
    <property type="entry name" value="TSUP"/>
</dbReference>
<comment type="similarity">
    <text evidence="2 8">Belongs to the 4-toluene sulfonate uptake permease (TSUP) (TC 2.A.102) family.</text>
</comment>
<evidence type="ECO:0000256" key="6">
    <source>
        <dbReference type="ARBA" id="ARBA00022989"/>
    </source>
</evidence>
<dbReference type="PANTHER" id="PTHR30269">
    <property type="entry name" value="TRANSMEMBRANE PROTEIN YFCA"/>
    <property type="match status" value="1"/>
</dbReference>
<evidence type="ECO:0000256" key="7">
    <source>
        <dbReference type="ARBA" id="ARBA00023136"/>
    </source>
</evidence>
<feature type="transmembrane region" description="Helical" evidence="8">
    <location>
        <begin position="100"/>
        <end position="120"/>
    </location>
</feature>
<protein>
    <recommendedName>
        <fullName evidence="8">Probable membrane transporter protein</fullName>
    </recommendedName>
</protein>
<comment type="caution">
    <text evidence="9">The sequence shown here is derived from an EMBL/GenBank/DDBJ whole genome shotgun (WGS) entry which is preliminary data.</text>
</comment>
<name>A0ABY1PDN9_9RHOB</name>
<feature type="transmembrane region" description="Helical" evidence="8">
    <location>
        <begin position="208"/>
        <end position="226"/>
    </location>
</feature>
<keyword evidence="7 8" id="KW-0472">Membrane</keyword>
<evidence type="ECO:0000256" key="8">
    <source>
        <dbReference type="RuleBase" id="RU363041"/>
    </source>
</evidence>
<feature type="transmembrane region" description="Helical" evidence="8">
    <location>
        <begin position="141"/>
        <end position="168"/>
    </location>
</feature>
<keyword evidence="6 8" id="KW-1133">Transmembrane helix</keyword>
<evidence type="ECO:0000256" key="1">
    <source>
        <dbReference type="ARBA" id="ARBA00004651"/>
    </source>
</evidence>
<feature type="transmembrane region" description="Helical" evidence="8">
    <location>
        <begin position="7"/>
        <end position="36"/>
    </location>
</feature>
<proteinExistence type="inferred from homology"/>
<keyword evidence="4 8" id="KW-1003">Cell membrane</keyword>
<feature type="transmembrane region" description="Helical" evidence="8">
    <location>
        <begin position="180"/>
        <end position="201"/>
    </location>
</feature>
<dbReference type="Pfam" id="PF01925">
    <property type="entry name" value="TauE"/>
    <property type="match status" value="1"/>
</dbReference>
<reference evidence="9 10" key="1">
    <citation type="submission" date="2017-05" db="EMBL/GenBank/DDBJ databases">
        <authorList>
            <person name="Varghese N."/>
            <person name="Submissions S."/>
        </authorList>
    </citation>
    <scope>NUCLEOTIDE SEQUENCE [LARGE SCALE GENOMIC DNA]</scope>
    <source>
        <strain evidence="9 10">DSM 29734</strain>
    </source>
</reference>
<accession>A0ABY1PDN9</accession>
<comment type="subcellular location">
    <subcellularLocation>
        <location evidence="1 8">Cell membrane</location>
        <topology evidence="1 8">Multi-pass membrane protein</topology>
    </subcellularLocation>
</comment>
<gene>
    <name evidence="9" type="ORF">SAMN06265373_107130</name>
</gene>
<sequence length="252" mass="26282">MTVLEIFVLALAGFGAGVVNTIAGGGTFLTFPALVWAGVPPVAANATSAVAVFPGYLGGAIGFLSELKTLSRAQMIRLTVITLAGGLAGSLLLLVSSNEVFSYVVPFLLMFATTAFLLGAKLQAWAQEKAKWFKPEGAVGLFLVSVYGGYFNGGLGIVLLALFAMWGWRDIHLMNGVKNGLSFALSAISVVTFAIAGLVVWPMAVLMMVFAVLGGYSGAFVAKAIPASVVRWIVVVIGYGMSAVFLARLFVS</sequence>
<evidence type="ECO:0000256" key="3">
    <source>
        <dbReference type="ARBA" id="ARBA00022448"/>
    </source>
</evidence>
<dbReference type="InterPro" id="IPR002781">
    <property type="entry name" value="TM_pro_TauE-like"/>
</dbReference>
<evidence type="ECO:0000256" key="2">
    <source>
        <dbReference type="ARBA" id="ARBA00009142"/>
    </source>
</evidence>
<keyword evidence="10" id="KW-1185">Reference proteome</keyword>
<feature type="transmembrane region" description="Helical" evidence="8">
    <location>
        <begin position="42"/>
        <end position="64"/>
    </location>
</feature>
<organism evidence="9 10">
    <name type="scientific">Shimia sagamensis</name>
    <dbReference type="NCBI Taxonomy" id="1566352"/>
    <lineage>
        <taxon>Bacteria</taxon>
        <taxon>Pseudomonadati</taxon>
        <taxon>Pseudomonadota</taxon>
        <taxon>Alphaproteobacteria</taxon>
        <taxon>Rhodobacterales</taxon>
        <taxon>Roseobacteraceae</taxon>
    </lineage>
</organism>
<dbReference type="Proteomes" id="UP001157961">
    <property type="component" value="Unassembled WGS sequence"/>
</dbReference>
<evidence type="ECO:0000256" key="5">
    <source>
        <dbReference type="ARBA" id="ARBA00022692"/>
    </source>
</evidence>
<evidence type="ECO:0000256" key="4">
    <source>
        <dbReference type="ARBA" id="ARBA00022475"/>
    </source>
</evidence>
<dbReference type="RefSeq" id="WP_283427233.1">
    <property type="nucleotide sequence ID" value="NZ_FXTY01000007.1"/>
</dbReference>
<feature type="transmembrane region" description="Helical" evidence="8">
    <location>
        <begin position="232"/>
        <end position="251"/>
    </location>
</feature>
<keyword evidence="5 8" id="KW-0812">Transmembrane</keyword>
<dbReference type="PANTHER" id="PTHR30269:SF0">
    <property type="entry name" value="MEMBRANE TRANSPORTER PROTEIN YFCA-RELATED"/>
    <property type="match status" value="1"/>
</dbReference>
<dbReference type="EMBL" id="FXTY01000007">
    <property type="protein sequence ID" value="SMP30740.1"/>
    <property type="molecule type" value="Genomic_DNA"/>
</dbReference>
<evidence type="ECO:0000313" key="9">
    <source>
        <dbReference type="EMBL" id="SMP30740.1"/>
    </source>
</evidence>